<accession>A0A9P0HTF9</accession>
<sequence>MTRKRCCWVLSFLMSKMPILIITTHLLIVNTMTGADRYIVLILKQYNFQDTRYNNIILLIIGLNAFPPPSPRRHDLQRSTMETLHPGQSQFLRLAERCRPTVVS</sequence>
<name>A0A9P0HTF9_NEZVI</name>
<evidence type="ECO:0000313" key="1">
    <source>
        <dbReference type="EMBL" id="CAH1407854.1"/>
    </source>
</evidence>
<organism evidence="1 2">
    <name type="scientific">Nezara viridula</name>
    <name type="common">Southern green stink bug</name>
    <name type="synonym">Cimex viridulus</name>
    <dbReference type="NCBI Taxonomy" id="85310"/>
    <lineage>
        <taxon>Eukaryota</taxon>
        <taxon>Metazoa</taxon>
        <taxon>Ecdysozoa</taxon>
        <taxon>Arthropoda</taxon>
        <taxon>Hexapoda</taxon>
        <taxon>Insecta</taxon>
        <taxon>Pterygota</taxon>
        <taxon>Neoptera</taxon>
        <taxon>Paraneoptera</taxon>
        <taxon>Hemiptera</taxon>
        <taxon>Heteroptera</taxon>
        <taxon>Panheteroptera</taxon>
        <taxon>Pentatomomorpha</taxon>
        <taxon>Pentatomoidea</taxon>
        <taxon>Pentatomidae</taxon>
        <taxon>Pentatominae</taxon>
        <taxon>Nezara</taxon>
    </lineage>
</organism>
<gene>
    <name evidence="1" type="ORF">NEZAVI_LOCUS15486</name>
</gene>
<keyword evidence="2" id="KW-1185">Reference proteome</keyword>
<proteinExistence type="predicted"/>
<dbReference type="AlphaFoldDB" id="A0A9P0HTF9"/>
<evidence type="ECO:0000313" key="2">
    <source>
        <dbReference type="Proteomes" id="UP001152798"/>
    </source>
</evidence>
<reference evidence="1" key="1">
    <citation type="submission" date="2022-01" db="EMBL/GenBank/DDBJ databases">
        <authorList>
            <person name="King R."/>
        </authorList>
    </citation>
    <scope>NUCLEOTIDE SEQUENCE</scope>
</reference>
<dbReference type="EMBL" id="OV725083">
    <property type="protein sequence ID" value="CAH1407854.1"/>
    <property type="molecule type" value="Genomic_DNA"/>
</dbReference>
<protein>
    <submittedName>
        <fullName evidence="1">Uncharacterized protein</fullName>
    </submittedName>
</protein>
<dbReference type="Proteomes" id="UP001152798">
    <property type="component" value="Chromosome 7"/>
</dbReference>